<feature type="transmembrane region" description="Helical" evidence="1">
    <location>
        <begin position="36"/>
        <end position="54"/>
    </location>
</feature>
<keyword evidence="1" id="KW-0812">Transmembrane</keyword>
<name>A0A516V6Q2_9GAMM</name>
<accession>A0A516V6Q2</accession>
<gene>
    <name evidence="2" type="ORF">FNZ56_10040</name>
</gene>
<dbReference type="Proteomes" id="UP000315891">
    <property type="component" value="Chromosome"/>
</dbReference>
<dbReference type="EMBL" id="CP041742">
    <property type="protein sequence ID" value="QDQ74195.1"/>
    <property type="molecule type" value="Genomic_DNA"/>
</dbReference>
<protein>
    <recommendedName>
        <fullName evidence="4">DUF805 domain-containing protein</fullName>
    </recommendedName>
</protein>
<evidence type="ECO:0008006" key="4">
    <source>
        <dbReference type="Google" id="ProtNLM"/>
    </source>
</evidence>
<reference evidence="2 3" key="1">
    <citation type="submission" date="2019-07" db="EMBL/GenBank/DDBJ databases">
        <title>Lysobacter weifangensis sp. nov., isolated from bensulfuron-methyl contaminated farmland soil.</title>
        <authorList>
            <person name="Zhao H."/>
        </authorList>
    </citation>
    <scope>NUCLEOTIDE SEQUENCE [LARGE SCALE GENOMIC DNA]</scope>
    <source>
        <strain evidence="2 3">CC-Bw-6</strain>
    </source>
</reference>
<keyword evidence="1" id="KW-0472">Membrane</keyword>
<evidence type="ECO:0000256" key="1">
    <source>
        <dbReference type="SAM" id="Phobius"/>
    </source>
</evidence>
<dbReference type="AlphaFoldDB" id="A0A516V6Q2"/>
<evidence type="ECO:0000313" key="2">
    <source>
        <dbReference type="EMBL" id="QDQ74195.1"/>
    </source>
</evidence>
<feature type="transmembrane region" description="Helical" evidence="1">
    <location>
        <begin position="66"/>
        <end position="85"/>
    </location>
</feature>
<keyword evidence="1" id="KW-1133">Transmembrane helix</keyword>
<sequence>MTKALAITSLVTLVILTAYQQKTGTSFSATDSTPTGSVLGAMFLIPSLLAWFGAMMKAHSLDQKGWLLAIILLWPAMYPYLLHYAKPDPY</sequence>
<keyword evidence="3" id="KW-1185">Reference proteome</keyword>
<dbReference type="RefSeq" id="WP_143879704.1">
    <property type="nucleotide sequence ID" value="NZ_BAABLZ010000001.1"/>
</dbReference>
<proteinExistence type="predicted"/>
<organism evidence="2 3">
    <name type="scientific">Pseudoluteimonas lycopersici</name>
    <dbReference type="NCBI Taxonomy" id="1324796"/>
    <lineage>
        <taxon>Bacteria</taxon>
        <taxon>Pseudomonadati</taxon>
        <taxon>Pseudomonadota</taxon>
        <taxon>Gammaproteobacteria</taxon>
        <taxon>Lysobacterales</taxon>
        <taxon>Lysobacteraceae</taxon>
        <taxon>Pseudoluteimonas</taxon>
    </lineage>
</organism>
<evidence type="ECO:0000313" key="3">
    <source>
        <dbReference type="Proteomes" id="UP000315891"/>
    </source>
</evidence>